<evidence type="ECO:0000313" key="2">
    <source>
        <dbReference type="EMBL" id="SED53096.1"/>
    </source>
</evidence>
<dbReference type="Gene3D" id="1.10.10.10">
    <property type="entry name" value="Winged helix-like DNA-binding domain superfamily/Winged helix DNA-binding domain"/>
    <property type="match status" value="1"/>
</dbReference>
<accession>A0A1H5BFF6</accession>
<evidence type="ECO:0000313" key="3">
    <source>
        <dbReference type="Proteomes" id="UP000182241"/>
    </source>
</evidence>
<dbReference type="EMBL" id="FNSA01000003">
    <property type="protein sequence ID" value="SED53096.1"/>
    <property type="molecule type" value="Genomic_DNA"/>
</dbReference>
<dbReference type="Pfam" id="PF12802">
    <property type="entry name" value="MarR_2"/>
    <property type="match status" value="1"/>
</dbReference>
<dbReference type="GO" id="GO:0006950">
    <property type="term" value="P:response to stress"/>
    <property type="evidence" value="ECO:0007669"/>
    <property type="project" value="TreeGrafter"/>
</dbReference>
<proteinExistence type="predicted"/>
<dbReference type="STRING" id="57704.SAMN04489793_5139"/>
<sequence>MSEPTQGELLGREFITAVVMFHEAVGRSMGLTAVERKTLDVLRRLGPVSASQLVEHTGLTSGAVTGLVDRLVRRGFAVREPDPQDRRRIVVTLAPNPTLDAHVAEVFGPLGVDMAAMLDERFTPEQQRVIADFQRATTDVLRRHTARVSGMGETH</sequence>
<dbReference type="Proteomes" id="UP000182241">
    <property type="component" value="Unassembled WGS sequence"/>
</dbReference>
<dbReference type="InterPro" id="IPR000835">
    <property type="entry name" value="HTH_MarR-typ"/>
</dbReference>
<dbReference type="InterPro" id="IPR036390">
    <property type="entry name" value="WH_DNA-bd_sf"/>
</dbReference>
<dbReference type="KEGG" id="tsm:ASU32_22085"/>
<protein>
    <submittedName>
        <fullName evidence="2">DNA-binding transcriptional regulator, MarR family</fullName>
    </submittedName>
</protein>
<dbReference type="SMART" id="SM00347">
    <property type="entry name" value="HTH_MARR"/>
    <property type="match status" value="1"/>
</dbReference>
<evidence type="ECO:0000259" key="1">
    <source>
        <dbReference type="SMART" id="SM00347"/>
    </source>
</evidence>
<reference evidence="3" key="1">
    <citation type="submission" date="2016-10" db="EMBL/GenBank/DDBJ databases">
        <authorList>
            <person name="Varghese N."/>
            <person name="Submissions S."/>
        </authorList>
    </citation>
    <scope>NUCLEOTIDE SEQUENCE [LARGE SCALE GENOMIC DNA]</scope>
    <source>
        <strain evidence="3">DSM 44234</strain>
    </source>
</reference>
<gene>
    <name evidence="2" type="ORF">SAMN04489793_5139</name>
</gene>
<dbReference type="GeneID" id="300996613"/>
<dbReference type="InterPro" id="IPR039422">
    <property type="entry name" value="MarR/SlyA-like"/>
</dbReference>
<name>A0A1H5BFF6_TSUTY</name>
<dbReference type="AlphaFoldDB" id="A0A1H5BFF6"/>
<dbReference type="PANTHER" id="PTHR33164:SF106">
    <property type="entry name" value="TRANSCRIPTIONAL REGULATORY PROTEIN"/>
    <property type="match status" value="1"/>
</dbReference>
<dbReference type="PANTHER" id="PTHR33164">
    <property type="entry name" value="TRANSCRIPTIONAL REGULATOR, MARR FAMILY"/>
    <property type="match status" value="1"/>
</dbReference>
<organism evidence="2 3">
    <name type="scientific">Tsukamurella tyrosinosolvens</name>
    <dbReference type="NCBI Taxonomy" id="57704"/>
    <lineage>
        <taxon>Bacteria</taxon>
        <taxon>Bacillati</taxon>
        <taxon>Actinomycetota</taxon>
        <taxon>Actinomycetes</taxon>
        <taxon>Mycobacteriales</taxon>
        <taxon>Tsukamurellaceae</taxon>
        <taxon>Tsukamurella</taxon>
    </lineage>
</organism>
<dbReference type="RefSeq" id="WP_068523075.1">
    <property type="nucleotide sequence ID" value="NZ_CBDRGN010000002.1"/>
</dbReference>
<dbReference type="GO" id="GO:0003677">
    <property type="term" value="F:DNA binding"/>
    <property type="evidence" value="ECO:0007669"/>
    <property type="project" value="UniProtKB-KW"/>
</dbReference>
<dbReference type="GO" id="GO:0003700">
    <property type="term" value="F:DNA-binding transcription factor activity"/>
    <property type="evidence" value="ECO:0007669"/>
    <property type="project" value="InterPro"/>
</dbReference>
<feature type="domain" description="HTH marR-type" evidence="1">
    <location>
        <begin position="24"/>
        <end position="127"/>
    </location>
</feature>
<dbReference type="InterPro" id="IPR036388">
    <property type="entry name" value="WH-like_DNA-bd_sf"/>
</dbReference>
<dbReference type="SUPFAM" id="SSF46785">
    <property type="entry name" value="Winged helix' DNA-binding domain"/>
    <property type="match status" value="1"/>
</dbReference>
<keyword evidence="2" id="KW-0238">DNA-binding</keyword>
<keyword evidence="3" id="KW-1185">Reference proteome</keyword>
<dbReference type="OrthoDB" id="162531at2"/>